<keyword evidence="7" id="KW-1133">Transmembrane helix</keyword>
<organism evidence="12 13">
    <name type="scientific">Chloropicon roscoffensis</name>
    <dbReference type="NCBI Taxonomy" id="1461544"/>
    <lineage>
        <taxon>Eukaryota</taxon>
        <taxon>Viridiplantae</taxon>
        <taxon>Chlorophyta</taxon>
        <taxon>Chloropicophyceae</taxon>
        <taxon>Chloropicales</taxon>
        <taxon>Chloropicaceae</taxon>
        <taxon>Chloropicon</taxon>
    </lineage>
</organism>
<dbReference type="InterPro" id="IPR001675">
    <property type="entry name" value="Glyco_trans_29"/>
</dbReference>
<keyword evidence="4" id="KW-0808">Transferase</keyword>
<dbReference type="SUPFAM" id="SSF81296">
    <property type="entry name" value="E set domains"/>
    <property type="match status" value="1"/>
</dbReference>
<accession>A0AAX4PL82</accession>
<keyword evidence="8" id="KW-0333">Golgi apparatus</keyword>
<dbReference type="PANTHER" id="PTHR11987:SF36">
    <property type="entry name" value="SIA-ALPHA-2,3-GAL-BETA-1,4-GLCNAC-R:ALPHA 2,8-SIALYLTRANSFERASE"/>
    <property type="match status" value="1"/>
</dbReference>
<protein>
    <submittedName>
        <fullName evidence="12">Sialyltransferase</fullName>
    </submittedName>
</protein>
<evidence type="ECO:0000256" key="4">
    <source>
        <dbReference type="ARBA" id="ARBA00022679"/>
    </source>
</evidence>
<dbReference type="AlphaFoldDB" id="A0AAX4PL82"/>
<evidence type="ECO:0000256" key="3">
    <source>
        <dbReference type="ARBA" id="ARBA00022676"/>
    </source>
</evidence>
<keyword evidence="3 12" id="KW-0328">Glycosyltransferase</keyword>
<proteinExistence type="inferred from homology"/>
<name>A0AAX4PL82_9CHLO</name>
<dbReference type="InterPro" id="IPR050943">
    <property type="entry name" value="Glycosyltr_29_Sialyltrsf"/>
</dbReference>
<evidence type="ECO:0000256" key="9">
    <source>
        <dbReference type="ARBA" id="ARBA00023136"/>
    </source>
</evidence>
<evidence type="ECO:0000313" key="13">
    <source>
        <dbReference type="Proteomes" id="UP001472866"/>
    </source>
</evidence>
<dbReference type="Gene3D" id="2.60.40.10">
    <property type="entry name" value="Immunoglobulins"/>
    <property type="match status" value="1"/>
</dbReference>
<evidence type="ECO:0000256" key="1">
    <source>
        <dbReference type="ARBA" id="ARBA00004323"/>
    </source>
</evidence>
<feature type="domain" description="IPT/TIG" evidence="11">
    <location>
        <begin position="136"/>
        <end position="225"/>
    </location>
</feature>
<dbReference type="CDD" id="cd00603">
    <property type="entry name" value="IPT_PCSR"/>
    <property type="match status" value="1"/>
</dbReference>
<dbReference type="GO" id="GO:0000139">
    <property type="term" value="C:Golgi membrane"/>
    <property type="evidence" value="ECO:0007669"/>
    <property type="project" value="UniProtKB-SubCell"/>
</dbReference>
<reference evidence="12 13" key="1">
    <citation type="submission" date="2024-03" db="EMBL/GenBank/DDBJ databases">
        <title>Complete genome sequence of the green alga Chloropicon roscoffensis RCC1871.</title>
        <authorList>
            <person name="Lemieux C."/>
            <person name="Pombert J.-F."/>
            <person name="Otis C."/>
            <person name="Turmel M."/>
        </authorList>
    </citation>
    <scope>NUCLEOTIDE SEQUENCE [LARGE SCALE GENOMIC DNA]</scope>
    <source>
        <strain evidence="12 13">RCC1871</strain>
    </source>
</reference>
<evidence type="ECO:0000256" key="8">
    <source>
        <dbReference type="ARBA" id="ARBA00023034"/>
    </source>
</evidence>
<keyword evidence="13" id="KW-1185">Reference proteome</keyword>
<dbReference type="Pfam" id="PF01833">
    <property type="entry name" value="TIG"/>
    <property type="match status" value="1"/>
</dbReference>
<sequence>MRVLQQLLKTKVLLSALLFVYTITVISRVPHGVLNEIAHRKSDLTHHHTTSESEERAASVSVGEDTAFAALGEGLGLEEAEGGAVGAEVESQDATLEAVLPLGEFDLGSGEEEDGEDVDFDTREEYRNARLPAMRVAAVEPSHAPRAGGVPIMVRGTGFSAVTTSGREIGRKLQVTIGGVACGETRWISGEVLKCLVPGGSGTALEVAVRPCSCSNATGASPASFDAQSTATFSYTEDLLVGLAAMEPPLQLGGEGGVGLHAGQLVGEPGLEVVASDGWFGGGGAEGTCAISPEASRVLPRGDWPQRHATCAVVGRSGSLWGSRLGQHIDRHEAVFRVDNAPSGSKFTQDVGKKVTYQVLDPNWAEALLGTASSGSPHVARWWMGTATVVLWSQRSQSQFVQLRYLYPDADILMLRPSIEVLVRSQVEHFASRLREAGLAGPKSLGVAAERLGSLLPALAMASRVCDKVEVFGVFKRCGLHSRCRHTFFDDTSPTELDRPGLEVESKIVMALGAAGVVNTTTPVRMREDGTFVKNPSLRGPKPESGGLCDEVMCRTSNKRSEFQCTDNTKTATGEVESNSCRCEKTWGGRFCERDLLMLGRPKLASKVMHGIDLNYRGSLLMGRRDIEGRLVEDEDGGGGAAAGQAGFIELPEGTTRNRTVQGDRYELARGMFERLPADDESLFAFLPPGSIRTRSSSSRRKLDTCAVVGNSGSILHKPLGAEIDNHTMVYRFNQAPTAGYERYTGVKTTHESLNSAWVKALVDTAEEGGSGLAKGNAWRWRKPDTSLVLFEMFDVAGILQKTKEQNANKDRWWKNNFATLRSRWPNKEVLPYNPLFVAWAYRKYGDLKRRFTQLDLGNFPGEKPMSGFYAVLFLLQCCEKVDLYGFEAYQESHGSDVMGTKYHYFDNAVPRHNSHSFDLTQYIYRAIAHANPKRMRIRS</sequence>
<dbReference type="Gene3D" id="3.90.1480.20">
    <property type="entry name" value="Glycosyl transferase family 29"/>
    <property type="match status" value="2"/>
</dbReference>
<keyword evidence="10" id="KW-0325">Glycoprotein</keyword>
<evidence type="ECO:0000256" key="7">
    <source>
        <dbReference type="ARBA" id="ARBA00022989"/>
    </source>
</evidence>
<comment type="similarity">
    <text evidence="2">Belongs to the glycosyltransferase 29 family.</text>
</comment>
<evidence type="ECO:0000256" key="5">
    <source>
        <dbReference type="ARBA" id="ARBA00022692"/>
    </source>
</evidence>
<dbReference type="Proteomes" id="UP001472866">
    <property type="component" value="Chromosome 17"/>
</dbReference>
<dbReference type="GO" id="GO:0008373">
    <property type="term" value="F:sialyltransferase activity"/>
    <property type="evidence" value="ECO:0007669"/>
    <property type="project" value="InterPro"/>
</dbReference>
<keyword evidence="9" id="KW-0472">Membrane</keyword>
<dbReference type="PANTHER" id="PTHR11987">
    <property type="entry name" value="ALPHA-2,8-SIALYLTRANSFERASE"/>
    <property type="match status" value="1"/>
</dbReference>
<evidence type="ECO:0000256" key="6">
    <source>
        <dbReference type="ARBA" id="ARBA00022968"/>
    </source>
</evidence>
<keyword evidence="6" id="KW-0735">Signal-anchor</keyword>
<evidence type="ECO:0000256" key="10">
    <source>
        <dbReference type="ARBA" id="ARBA00023180"/>
    </source>
</evidence>
<dbReference type="InterPro" id="IPR002909">
    <property type="entry name" value="IPT_dom"/>
</dbReference>
<keyword evidence="5" id="KW-0812">Transmembrane</keyword>
<gene>
    <name evidence="12" type="ORF">HKI87_17g84530</name>
</gene>
<dbReference type="Pfam" id="PF00777">
    <property type="entry name" value="Glyco_transf_29"/>
    <property type="match status" value="2"/>
</dbReference>
<dbReference type="InterPro" id="IPR038578">
    <property type="entry name" value="GT29-like_sf"/>
</dbReference>
<evidence type="ECO:0000313" key="12">
    <source>
        <dbReference type="EMBL" id="WZN66882.1"/>
    </source>
</evidence>
<dbReference type="EMBL" id="CP151517">
    <property type="protein sequence ID" value="WZN66882.1"/>
    <property type="molecule type" value="Genomic_DNA"/>
</dbReference>
<dbReference type="InterPro" id="IPR013783">
    <property type="entry name" value="Ig-like_fold"/>
</dbReference>
<evidence type="ECO:0000259" key="11">
    <source>
        <dbReference type="Pfam" id="PF01833"/>
    </source>
</evidence>
<dbReference type="InterPro" id="IPR014756">
    <property type="entry name" value="Ig_E-set"/>
</dbReference>
<evidence type="ECO:0000256" key="2">
    <source>
        <dbReference type="ARBA" id="ARBA00006003"/>
    </source>
</evidence>
<comment type="subcellular location">
    <subcellularLocation>
        <location evidence="1">Golgi apparatus membrane</location>
        <topology evidence="1">Single-pass type II membrane protein</topology>
    </subcellularLocation>
</comment>
<dbReference type="CDD" id="cd19952">
    <property type="entry name" value="GT29"/>
    <property type="match status" value="1"/>
</dbReference>